<comment type="caution">
    <text evidence="2">The sequence shown here is derived from an EMBL/GenBank/DDBJ whole genome shotgun (WGS) entry which is preliminary data.</text>
</comment>
<keyword evidence="3" id="KW-1185">Reference proteome</keyword>
<dbReference type="PANTHER" id="PTHR44259">
    <property type="entry name" value="OS07G0183000 PROTEIN-RELATED"/>
    <property type="match status" value="1"/>
</dbReference>
<dbReference type="InterPro" id="IPR050942">
    <property type="entry name" value="F-box_BR-signaling"/>
</dbReference>
<sequence length="428" mass="48521">MAFSSSSLFRLIKAKGIVGSSSNYCMLGKWSARYRSSLFNLRGLTTATATMASDSVLNQDSSPWLMLPPEIEAGTTTYKFYNLADDKVLTRCLSDEIRNLRLTCRGSSHGWLALLSQHDDGIFLYNPISRRHIKLPSILNLPTDDPYEEFLKSARSVTKVILSCSPDEDEDNCRVLILRGWDNAPAFCCPGRSKEWTLILDEQSGRTIFYSDFVYSSRRNLFYAVDSDGVETWDLGDLSSPKLIKVDKFILEEFFYSPSFKWFKSKFLCGSKEHLVVAKEDLLYVVQCIMYDVAPDGLCFDIDSYGHRHMTIGFDIFKYDSEKGKFKYLDSSSLGDLAIFVGSHNHSVAIQVTEFPGVKPNSIYFTDVSDTGNLEDARAYNNRQIGGHDIGIYNYHDKTVSPCYYPCDVPSMKKILPAPIWFFPSRTI</sequence>
<dbReference type="Pfam" id="PF03478">
    <property type="entry name" value="Beta-prop_KIB1-4"/>
    <property type="match status" value="1"/>
</dbReference>
<organism evidence="2 3">
    <name type="scientific">Castilleja foliolosa</name>
    <dbReference type="NCBI Taxonomy" id="1961234"/>
    <lineage>
        <taxon>Eukaryota</taxon>
        <taxon>Viridiplantae</taxon>
        <taxon>Streptophyta</taxon>
        <taxon>Embryophyta</taxon>
        <taxon>Tracheophyta</taxon>
        <taxon>Spermatophyta</taxon>
        <taxon>Magnoliopsida</taxon>
        <taxon>eudicotyledons</taxon>
        <taxon>Gunneridae</taxon>
        <taxon>Pentapetalae</taxon>
        <taxon>asterids</taxon>
        <taxon>lamiids</taxon>
        <taxon>Lamiales</taxon>
        <taxon>Orobanchaceae</taxon>
        <taxon>Pedicularideae</taxon>
        <taxon>Castillejinae</taxon>
        <taxon>Castilleja</taxon>
    </lineage>
</organism>
<dbReference type="EMBL" id="JAVIJP010000034">
    <property type="protein sequence ID" value="KAL3629327.1"/>
    <property type="molecule type" value="Genomic_DNA"/>
</dbReference>
<name>A0ABD3CL37_9LAMI</name>
<dbReference type="PANTHER" id="PTHR44259:SF37">
    <property type="entry name" value="DUF1618 DOMAIN-CONTAINING PROTEIN"/>
    <property type="match status" value="1"/>
</dbReference>
<evidence type="ECO:0000259" key="1">
    <source>
        <dbReference type="Pfam" id="PF03478"/>
    </source>
</evidence>
<evidence type="ECO:0000313" key="3">
    <source>
        <dbReference type="Proteomes" id="UP001632038"/>
    </source>
</evidence>
<gene>
    <name evidence="2" type="ORF">CASFOL_026549</name>
</gene>
<proteinExistence type="predicted"/>
<dbReference type="Proteomes" id="UP001632038">
    <property type="component" value="Unassembled WGS sequence"/>
</dbReference>
<accession>A0ABD3CL37</accession>
<dbReference type="InterPro" id="IPR005174">
    <property type="entry name" value="KIB1-4_b-propeller"/>
</dbReference>
<evidence type="ECO:0000313" key="2">
    <source>
        <dbReference type="EMBL" id="KAL3629327.1"/>
    </source>
</evidence>
<feature type="domain" description="KIB1-4 beta-propeller" evidence="1">
    <location>
        <begin position="80"/>
        <end position="394"/>
    </location>
</feature>
<protein>
    <recommendedName>
        <fullName evidence="1">KIB1-4 beta-propeller domain-containing protein</fullName>
    </recommendedName>
</protein>
<reference evidence="3" key="1">
    <citation type="journal article" date="2024" name="IScience">
        <title>Strigolactones Initiate the Formation of Haustorium-like Structures in Castilleja.</title>
        <authorList>
            <person name="Buerger M."/>
            <person name="Peterson D."/>
            <person name="Chory J."/>
        </authorList>
    </citation>
    <scope>NUCLEOTIDE SEQUENCE [LARGE SCALE GENOMIC DNA]</scope>
</reference>
<dbReference type="AlphaFoldDB" id="A0ABD3CL37"/>